<dbReference type="CDD" id="cd01414">
    <property type="entry name" value="SAICAR_synt_Sc"/>
    <property type="match status" value="1"/>
</dbReference>
<gene>
    <name evidence="11" type="primary">purC</name>
    <name evidence="13" type="ORF">SAMN02910418_01176</name>
</gene>
<dbReference type="PROSITE" id="PS01058">
    <property type="entry name" value="SAICAR_SYNTHETASE_2"/>
    <property type="match status" value="1"/>
</dbReference>
<dbReference type="GO" id="GO:0005524">
    <property type="term" value="F:ATP binding"/>
    <property type="evidence" value="ECO:0007669"/>
    <property type="project" value="UniProtKB-KW"/>
</dbReference>
<dbReference type="OrthoDB" id="9801549at2"/>
<dbReference type="PROSITE" id="PS01057">
    <property type="entry name" value="SAICAR_SYNTHETASE_1"/>
    <property type="match status" value="1"/>
</dbReference>
<dbReference type="UniPathway" id="UPA00074">
    <property type="reaction ID" value="UER00131"/>
</dbReference>
<evidence type="ECO:0000256" key="1">
    <source>
        <dbReference type="ARBA" id="ARBA00004672"/>
    </source>
</evidence>
<dbReference type="AlphaFoldDB" id="A0A1H3ZJT5"/>
<comment type="catalytic activity">
    <reaction evidence="10 11">
        <text>5-amino-1-(5-phospho-D-ribosyl)imidazole-4-carboxylate + L-aspartate + ATP = (2S)-2-[5-amino-1-(5-phospho-beta-D-ribosyl)imidazole-4-carboxamido]succinate + ADP + phosphate + 2 H(+)</text>
        <dbReference type="Rhea" id="RHEA:22628"/>
        <dbReference type="ChEBI" id="CHEBI:15378"/>
        <dbReference type="ChEBI" id="CHEBI:29991"/>
        <dbReference type="ChEBI" id="CHEBI:30616"/>
        <dbReference type="ChEBI" id="CHEBI:43474"/>
        <dbReference type="ChEBI" id="CHEBI:58443"/>
        <dbReference type="ChEBI" id="CHEBI:77657"/>
        <dbReference type="ChEBI" id="CHEBI:456216"/>
        <dbReference type="EC" id="6.3.2.6"/>
    </reaction>
</comment>
<dbReference type="InterPro" id="IPR028923">
    <property type="entry name" value="SAICAR_synt/ADE2_N"/>
</dbReference>
<dbReference type="FunFam" id="3.30.470.20:FF:000015">
    <property type="entry name" value="Phosphoribosylaminoimidazole-succinocarboxamide synthase"/>
    <property type="match status" value="1"/>
</dbReference>
<dbReference type="RefSeq" id="WP_092563526.1">
    <property type="nucleotide sequence ID" value="NZ_FNQV01000006.1"/>
</dbReference>
<evidence type="ECO:0000256" key="9">
    <source>
        <dbReference type="ARBA" id="ARBA00030409"/>
    </source>
</evidence>
<keyword evidence="14" id="KW-1185">Reference proteome</keyword>
<feature type="domain" description="SAICAR synthetase/ADE2 N-terminal" evidence="12">
    <location>
        <begin position="10"/>
        <end position="264"/>
    </location>
</feature>
<sequence>MLDLDGWAHMYSGKVRDLYVPQDSSVSPIGDVVLVVASDRISAYDHVMPTEIPDKGKILTQMSQWWFNQLRNVVPNHVVSYDVPAEVEGRAMICHQLHMYPVECVARGYLTGSALAEYRRDGAICGVALPPGLREGDKMPEPIFTPAAKAAVGEHDENITFDQMVKKLGYEISEQLRDLTIALYTTAAEIAATRGIIIADTKFEFGRRAEPTQAGIILGDEVLTPDSSRFWPAEEWEAGQATPSFDKQYLRDWLSSPASGWDKAGTASPPVLPDDVVAATRQRYLDAFERLTGHQPVL</sequence>
<keyword evidence="5 11" id="KW-0436">Ligase</keyword>
<dbReference type="InterPro" id="IPR018236">
    <property type="entry name" value="SAICAR_synthetase_CS"/>
</dbReference>
<keyword evidence="6 11" id="KW-0547">Nucleotide-binding</keyword>
<dbReference type="GO" id="GO:0004639">
    <property type="term" value="F:phosphoribosylaminoimidazolesuccinocarboxamide synthase activity"/>
    <property type="evidence" value="ECO:0007669"/>
    <property type="project" value="UniProtKB-UniRule"/>
</dbReference>
<keyword evidence="8 11" id="KW-0067">ATP-binding</keyword>
<evidence type="ECO:0000256" key="7">
    <source>
        <dbReference type="ARBA" id="ARBA00022755"/>
    </source>
</evidence>
<protein>
    <recommendedName>
        <fullName evidence="4 11">Phosphoribosylaminoimidazole-succinocarboxamide synthase</fullName>
        <ecNumber evidence="3 11">6.3.2.6</ecNumber>
    </recommendedName>
    <alternativeName>
        <fullName evidence="9 11">SAICAR synthetase</fullName>
    </alternativeName>
</protein>
<organism evidence="13 14">
    <name type="scientific">Bowdeniella nasicola</name>
    <dbReference type="NCBI Taxonomy" id="208480"/>
    <lineage>
        <taxon>Bacteria</taxon>
        <taxon>Bacillati</taxon>
        <taxon>Actinomycetota</taxon>
        <taxon>Actinomycetes</taxon>
        <taxon>Actinomycetales</taxon>
        <taxon>Actinomycetaceae</taxon>
        <taxon>Bowdeniella</taxon>
    </lineage>
</organism>
<dbReference type="GO" id="GO:0006189">
    <property type="term" value="P:'de novo' IMP biosynthetic process"/>
    <property type="evidence" value="ECO:0007669"/>
    <property type="project" value="UniProtKB-UniRule"/>
</dbReference>
<evidence type="ECO:0000256" key="4">
    <source>
        <dbReference type="ARBA" id="ARBA00016460"/>
    </source>
</evidence>
<reference evidence="14" key="1">
    <citation type="submission" date="2016-10" db="EMBL/GenBank/DDBJ databases">
        <authorList>
            <person name="Varghese N."/>
            <person name="Submissions S."/>
        </authorList>
    </citation>
    <scope>NUCLEOTIDE SEQUENCE [LARGE SCALE GENOMIC DNA]</scope>
    <source>
        <strain evidence="14">KPR-1</strain>
    </source>
</reference>
<evidence type="ECO:0000256" key="6">
    <source>
        <dbReference type="ARBA" id="ARBA00022741"/>
    </source>
</evidence>
<dbReference type="NCBIfam" id="NF010568">
    <property type="entry name" value="PRK13961.1"/>
    <property type="match status" value="1"/>
</dbReference>
<evidence type="ECO:0000313" key="13">
    <source>
        <dbReference type="EMBL" id="SEA23878.1"/>
    </source>
</evidence>
<proteinExistence type="inferred from homology"/>
<evidence type="ECO:0000313" key="14">
    <source>
        <dbReference type="Proteomes" id="UP000199288"/>
    </source>
</evidence>
<dbReference type="InterPro" id="IPR001636">
    <property type="entry name" value="SAICAR_synth"/>
</dbReference>
<evidence type="ECO:0000256" key="2">
    <source>
        <dbReference type="ARBA" id="ARBA00010190"/>
    </source>
</evidence>
<dbReference type="Proteomes" id="UP000199288">
    <property type="component" value="Unassembled WGS sequence"/>
</dbReference>
<dbReference type="Gene3D" id="3.30.200.20">
    <property type="entry name" value="Phosphorylase Kinase, domain 1"/>
    <property type="match status" value="1"/>
</dbReference>
<accession>A0A1H3ZJT5</accession>
<dbReference type="PANTHER" id="PTHR43700:SF1">
    <property type="entry name" value="PHOSPHORIBOSYLAMINOIMIDAZOLE-SUCCINOCARBOXAMIDE SYNTHASE"/>
    <property type="match status" value="1"/>
</dbReference>
<comment type="similarity">
    <text evidence="2 11">Belongs to the SAICAR synthetase family.</text>
</comment>
<dbReference type="SUPFAM" id="SSF56104">
    <property type="entry name" value="SAICAR synthase-like"/>
    <property type="match status" value="1"/>
</dbReference>
<evidence type="ECO:0000256" key="3">
    <source>
        <dbReference type="ARBA" id="ARBA00012217"/>
    </source>
</evidence>
<dbReference type="PANTHER" id="PTHR43700">
    <property type="entry name" value="PHOSPHORIBOSYLAMINOIMIDAZOLE-SUCCINOCARBOXAMIDE SYNTHASE"/>
    <property type="match status" value="1"/>
</dbReference>
<evidence type="ECO:0000256" key="5">
    <source>
        <dbReference type="ARBA" id="ARBA00022598"/>
    </source>
</evidence>
<comment type="pathway">
    <text evidence="1 11">Purine metabolism; IMP biosynthesis via de novo pathway; 5-amino-1-(5-phospho-D-ribosyl)imidazole-4-carboxamide from 5-amino-1-(5-phospho-D-ribosyl)imidazole-4-carboxylate: step 1/2.</text>
</comment>
<evidence type="ECO:0000256" key="10">
    <source>
        <dbReference type="ARBA" id="ARBA00048475"/>
    </source>
</evidence>
<dbReference type="HAMAP" id="MF_00137">
    <property type="entry name" value="SAICAR_synth"/>
    <property type="match status" value="1"/>
</dbReference>
<evidence type="ECO:0000259" key="12">
    <source>
        <dbReference type="Pfam" id="PF01259"/>
    </source>
</evidence>
<evidence type="ECO:0000256" key="8">
    <source>
        <dbReference type="ARBA" id="ARBA00022840"/>
    </source>
</evidence>
<keyword evidence="7 11" id="KW-0658">Purine biosynthesis</keyword>
<dbReference type="EC" id="6.3.2.6" evidence="3 11"/>
<dbReference type="GO" id="GO:0005737">
    <property type="term" value="C:cytoplasm"/>
    <property type="evidence" value="ECO:0007669"/>
    <property type="project" value="TreeGrafter"/>
</dbReference>
<dbReference type="Pfam" id="PF01259">
    <property type="entry name" value="SAICAR_synt"/>
    <property type="match status" value="1"/>
</dbReference>
<evidence type="ECO:0000256" key="11">
    <source>
        <dbReference type="HAMAP-Rule" id="MF_00137"/>
    </source>
</evidence>
<dbReference type="NCBIfam" id="TIGR00081">
    <property type="entry name" value="purC"/>
    <property type="match status" value="1"/>
</dbReference>
<dbReference type="Gene3D" id="3.30.470.20">
    <property type="entry name" value="ATP-grasp fold, B domain"/>
    <property type="match status" value="1"/>
</dbReference>
<name>A0A1H3ZJT5_9ACTO</name>
<dbReference type="EMBL" id="FNQV01000006">
    <property type="protein sequence ID" value="SEA23878.1"/>
    <property type="molecule type" value="Genomic_DNA"/>
</dbReference>